<accession>D4XN71</accession>
<dbReference type="EMBL" id="ADMT01000114">
    <property type="protein sequence ID" value="EFF83376.1"/>
    <property type="molecule type" value="Genomic_DNA"/>
</dbReference>
<sequence length="47" mass="5652">MNIQKIFLLSFFTTIKIFCIALKCIKSFLCCFHLVRILIYLFKIIHL</sequence>
<evidence type="ECO:0000313" key="3">
    <source>
        <dbReference type="Proteomes" id="UP000003085"/>
    </source>
</evidence>
<comment type="caution">
    <text evidence="2">The sequence shown here is derived from an EMBL/GenBank/DDBJ whole genome shotgun (WGS) entry which is preliminary data.</text>
</comment>
<evidence type="ECO:0000313" key="2">
    <source>
        <dbReference type="EMBL" id="EFF83376.1"/>
    </source>
</evidence>
<protein>
    <submittedName>
        <fullName evidence="2">Uncharacterized protein</fullName>
    </submittedName>
</protein>
<evidence type="ECO:0000256" key="1">
    <source>
        <dbReference type="SAM" id="Phobius"/>
    </source>
</evidence>
<keyword evidence="1" id="KW-1133">Transmembrane helix</keyword>
<organism evidence="2 3">
    <name type="scientific">Acinetobacter haemolyticus ATCC 19194</name>
    <dbReference type="NCBI Taxonomy" id="707232"/>
    <lineage>
        <taxon>Bacteria</taxon>
        <taxon>Pseudomonadati</taxon>
        <taxon>Pseudomonadota</taxon>
        <taxon>Gammaproteobacteria</taxon>
        <taxon>Moraxellales</taxon>
        <taxon>Moraxellaceae</taxon>
        <taxon>Acinetobacter</taxon>
    </lineage>
</organism>
<feature type="transmembrane region" description="Helical" evidence="1">
    <location>
        <begin position="6"/>
        <end position="39"/>
    </location>
</feature>
<proteinExistence type="predicted"/>
<reference evidence="3" key="1">
    <citation type="submission" date="2010-03" db="EMBL/GenBank/DDBJ databases">
        <title>Complete sequence of Mobiluncus curtisii ATCC 43063.</title>
        <authorList>
            <person name="Muzny D."/>
            <person name="Qin X."/>
            <person name="Deng J."/>
            <person name="Jiang H."/>
            <person name="Liu Y."/>
            <person name="Qu J."/>
            <person name="Song X.-Z."/>
            <person name="Zhang L."/>
            <person name="Thornton R."/>
            <person name="Coyle M."/>
            <person name="Francisco L."/>
            <person name="Jackson L."/>
            <person name="Javaid M."/>
            <person name="Korchina V."/>
            <person name="Kovar C."/>
            <person name="Mata R."/>
            <person name="Mathew T."/>
            <person name="Ngo R."/>
            <person name="Nguyen L."/>
            <person name="Nguyen N."/>
            <person name="Okwuonu G."/>
            <person name="Ongeri F."/>
            <person name="Pham C."/>
            <person name="Simmons D."/>
            <person name="Wilczek-Boney K."/>
            <person name="Hale W."/>
            <person name="Jakkamsetti A."/>
            <person name="Pham P."/>
            <person name="Ruth R."/>
            <person name="San Lucas F."/>
            <person name="Warren J."/>
            <person name="Zhang J."/>
            <person name="Zhao Z."/>
            <person name="Zhou C."/>
            <person name="Zhu D."/>
            <person name="Lee S."/>
            <person name="Bess C."/>
            <person name="Blankenburg K."/>
            <person name="Forbes L."/>
            <person name="Fu Q."/>
            <person name="Gubbala S."/>
            <person name="Hirani K."/>
            <person name="Jayaseelan J.C."/>
            <person name="Lara F."/>
            <person name="Munidasa M."/>
            <person name="Palculict T."/>
            <person name="Patil S."/>
            <person name="Pu L.-L."/>
            <person name="Saada N."/>
            <person name="Tang L."/>
            <person name="Weissenberger G."/>
            <person name="Zhu Y."/>
            <person name="Hemphill L."/>
            <person name="Shang Y."/>
            <person name="Youmans B."/>
            <person name="Ayvaz T."/>
            <person name="Ross M."/>
            <person name="Santibanez J."/>
            <person name="Aqrawi P."/>
            <person name="Gross S."/>
            <person name="Joshi V."/>
            <person name="Fowler G."/>
            <person name="Nazareth L."/>
            <person name="Reid J."/>
            <person name="Worley K."/>
            <person name="Petrosino J."/>
            <person name="Highlander S."/>
            <person name="Gibbs R."/>
            <person name="Gibbs R."/>
        </authorList>
    </citation>
    <scope>NUCLEOTIDE SEQUENCE [LARGE SCALE GENOMIC DNA]</scope>
    <source>
        <strain evidence="3">ATCC 19194</strain>
    </source>
</reference>
<name>D4XN71_ACIHA</name>
<dbReference type="HOGENOM" id="CLU_3163491_0_0_6"/>
<gene>
    <name evidence="2" type="ORF">HMP0015_1163</name>
</gene>
<dbReference type="AlphaFoldDB" id="D4XN71"/>
<keyword evidence="1" id="KW-0472">Membrane</keyword>
<dbReference type="Proteomes" id="UP000003085">
    <property type="component" value="Unassembled WGS sequence"/>
</dbReference>
<keyword evidence="1" id="KW-0812">Transmembrane</keyword>